<dbReference type="EMBL" id="CM003531">
    <property type="protein sequence ID" value="RCV20331.1"/>
    <property type="molecule type" value="Genomic_DNA"/>
</dbReference>
<reference evidence="4" key="1">
    <citation type="journal article" date="2012" name="Nat. Biotechnol.">
        <title>Reference genome sequence of the model plant Setaria.</title>
        <authorList>
            <person name="Bennetzen J.L."/>
            <person name="Schmutz J."/>
            <person name="Wang H."/>
            <person name="Percifield R."/>
            <person name="Hawkins J."/>
            <person name="Pontaroli A.C."/>
            <person name="Estep M."/>
            <person name="Feng L."/>
            <person name="Vaughn J.N."/>
            <person name="Grimwood J."/>
            <person name="Jenkins J."/>
            <person name="Barry K."/>
            <person name="Lindquist E."/>
            <person name="Hellsten U."/>
            <person name="Deshpande S."/>
            <person name="Wang X."/>
            <person name="Wu X."/>
            <person name="Mitros T."/>
            <person name="Triplett J."/>
            <person name="Yang X."/>
            <person name="Ye C.Y."/>
            <person name="Mauro-Herrera M."/>
            <person name="Wang L."/>
            <person name="Li P."/>
            <person name="Sharma M."/>
            <person name="Sharma R."/>
            <person name="Ronald P.C."/>
            <person name="Panaud O."/>
            <person name="Kellogg E.A."/>
            <person name="Brutnell T.P."/>
            <person name="Doust A.N."/>
            <person name="Tuskan G.A."/>
            <person name="Rokhsar D."/>
            <person name="Devos K.M."/>
        </authorList>
    </citation>
    <scope>NUCLEOTIDE SEQUENCE [LARGE SCALE GENOMIC DNA]</scope>
    <source>
        <strain evidence="4">Yugu1</strain>
    </source>
</reference>
<dbReference type="PANTHER" id="PTHR31642:SF138">
    <property type="entry name" value="PUTRESCINE HYDROXYCINNAMOYLTRANSFERASE 1"/>
    <property type="match status" value="1"/>
</dbReference>
<dbReference type="OrthoDB" id="671439at2759"/>
<dbReference type="Gene3D" id="3.30.559.10">
    <property type="entry name" value="Chloramphenicol acetyltransferase-like domain"/>
    <property type="match status" value="2"/>
</dbReference>
<dbReference type="PANTHER" id="PTHR31642">
    <property type="entry name" value="TRICHOTHECENE 3-O-ACETYLTRANSFERASE"/>
    <property type="match status" value="1"/>
</dbReference>
<evidence type="ECO:0000313" key="4">
    <source>
        <dbReference type="EMBL" id="RCV20331.1"/>
    </source>
</evidence>
<proteinExistence type="inferred from homology"/>
<comment type="similarity">
    <text evidence="1">Belongs to the plant acyltransferase family.</text>
</comment>
<gene>
    <name evidence="4" type="ORF">SETIT_4G047600v2</name>
</gene>
<dbReference type="KEGG" id="sita:101778785"/>
<dbReference type="GO" id="GO:0016747">
    <property type="term" value="F:acyltransferase activity, transferring groups other than amino-acyl groups"/>
    <property type="evidence" value="ECO:0007669"/>
    <property type="project" value="UniProtKB-ARBA"/>
</dbReference>
<dbReference type="InterPro" id="IPR050317">
    <property type="entry name" value="Plant_Fungal_Acyltransferase"/>
</dbReference>
<dbReference type="Pfam" id="PF02458">
    <property type="entry name" value="Transferase"/>
    <property type="match status" value="1"/>
</dbReference>
<sequence length="457" mass="48197">MAVEVVESCMVKPSEATPKHGLWLSNLDHLMPRSHMTMVFFYRPSHGSASSSPHVLKAALSKALVPFYPLAGRLAADGTGRPEISCTGDGALLVIARSDARLDEMGDLAPSDELRRTLVPPADGGGGDHAGVLAMFQVTFFSCGAVCLGTAIYRAAADGRAFGNFLRAWAAMARGVGEAEAAVPRPWLDRTLLRARSPPSVRFDHAVAVTSRRDVAGGSNPKVPFDTAILPISRDHVDALKAGAGTTAGGGKKVSTFNAVVAHVWGCACKSSSRGAADGTEDDTRVYMTADARSRVRPPLPDGYLGNAVVRSLAVAKMGDIASGSLATAAARVSHATARLSDEFVRSLVDYLEQATSGAAAEWPVIPETDLWIVSWLGLPFSELDFGWGRPAFVGPATITLGGRVYLVPGPDGGGVDVVVAMEPGRLARFKVLFYEGLKRCSLIHAPDRRVAKPSKL</sequence>
<dbReference type="SMR" id="A0A368QQV5"/>
<name>A0A368QQV5_SETIT</name>
<reference evidence="4" key="2">
    <citation type="submission" date="2015-07" db="EMBL/GenBank/DDBJ databases">
        <authorList>
            <person name="Noorani M."/>
        </authorList>
    </citation>
    <scope>NUCLEOTIDE SEQUENCE</scope>
    <source>
        <strain evidence="4">Yugu1</strain>
    </source>
</reference>
<keyword evidence="2" id="KW-0808">Transferase</keyword>
<evidence type="ECO:0000256" key="1">
    <source>
        <dbReference type="ARBA" id="ARBA00009861"/>
    </source>
</evidence>
<dbReference type="AlphaFoldDB" id="A0A368QQV5"/>
<evidence type="ECO:0000256" key="3">
    <source>
        <dbReference type="ARBA" id="ARBA00023315"/>
    </source>
</evidence>
<dbReference type="STRING" id="4555.A0A368QQV5"/>
<accession>A0A368QQV5</accession>
<protein>
    <submittedName>
        <fullName evidence="4">Uncharacterized protein</fullName>
    </submittedName>
</protein>
<dbReference type="InterPro" id="IPR023213">
    <property type="entry name" value="CAT-like_dom_sf"/>
</dbReference>
<organism evidence="4">
    <name type="scientific">Setaria italica</name>
    <name type="common">Foxtail millet</name>
    <name type="synonym">Panicum italicum</name>
    <dbReference type="NCBI Taxonomy" id="4555"/>
    <lineage>
        <taxon>Eukaryota</taxon>
        <taxon>Viridiplantae</taxon>
        <taxon>Streptophyta</taxon>
        <taxon>Embryophyta</taxon>
        <taxon>Tracheophyta</taxon>
        <taxon>Spermatophyta</taxon>
        <taxon>Magnoliopsida</taxon>
        <taxon>Liliopsida</taxon>
        <taxon>Poales</taxon>
        <taxon>Poaceae</taxon>
        <taxon>PACMAD clade</taxon>
        <taxon>Panicoideae</taxon>
        <taxon>Panicodae</taxon>
        <taxon>Paniceae</taxon>
        <taxon>Cenchrinae</taxon>
        <taxon>Setaria</taxon>
    </lineage>
</organism>
<keyword evidence="3" id="KW-0012">Acyltransferase</keyword>
<evidence type="ECO:0000256" key="2">
    <source>
        <dbReference type="ARBA" id="ARBA00022679"/>
    </source>
</evidence>